<dbReference type="Gene3D" id="1.10.1040.10">
    <property type="entry name" value="N-(1-d-carboxylethyl)-l-norvaline Dehydrogenase, domain 2"/>
    <property type="match status" value="1"/>
</dbReference>
<dbReference type="GO" id="GO:0005739">
    <property type="term" value="C:mitochondrion"/>
    <property type="evidence" value="ECO:0007669"/>
    <property type="project" value="TreeGrafter"/>
</dbReference>
<dbReference type="Gene3D" id="3.40.50.720">
    <property type="entry name" value="NAD(P)-binding Rossmann-like Domain"/>
    <property type="match status" value="1"/>
</dbReference>
<gene>
    <name evidence="3" type="ORF">AGERDE_LOCUS12227</name>
</gene>
<dbReference type="PANTHER" id="PTHR22981">
    <property type="entry name" value="3-HYDROXYISOBUTYRATE DEHYDROGENASE-RELATED"/>
    <property type="match status" value="1"/>
</dbReference>
<keyword evidence="1" id="KW-0560">Oxidoreductase</keyword>
<organism evidence="3 4">
    <name type="scientific">Ambispora gerdemannii</name>
    <dbReference type="NCBI Taxonomy" id="144530"/>
    <lineage>
        <taxon>Eukaryota</taxon>
        <taxon>Fungi</taxon>
        <taxon>Fungi incertae sedis</taxon>
        <taxon>Mucoromycota</taxon>
        <taxon>Glomeromycotina</taxon>
        <taxon>Glomeromycetes</taxon>
        <taxon>Archaeosporales</taxon>
        <taxon>Ambisporaceae</taxon>
        <taxon>Ambispora</taxon>
    </lineage>
</organism>
<sequence>MCITTFVFYDLNATVIDKFIELQQPSSLALQKVYLGEEGLVHAVDKDNLLIASSTIDQSVAKFVAEAIIAKVYVLLMRPFLENRGCRSRNSYFYGRASTTEDFDRSQPILSKMRFGNGINPKLLAIILILQRADVGPAILITQYGILPSNDYKGGFVTTLMAKDLRLAVNAANRLSYWAL</sequence>
<evidence type="ECO:0000313" key="3">
    <source>
        <dbReference type="EMBL" id="CAG8670326.1"/>
    </source>
</evidence>
<accession>A0A9N9EE72</accession>
<dbReference type="PANTHER" id="PTHR22981:SF7">
    <property type="entry name" value="3-HYDROXYISOBUTYRATE DEHYDROGENASE, MITOCHONDRIAL"/>
    <property type="match status" value="1"/>
</dbReference>
<dbReference type="GO" id="GO:0008442">
    <property type="term" value="F:3-hydroxyisobutyrate dehydrogenase activity"/>
    <property type="evidence" value="ECO:0007669"/>
    <property type="project" value="TreeGrafter"/>
</dbReference>
<evidence type="ECO:0000256" key="1">
    <source>
        <dbReference type="ARBA" id="ARBA00023002"/>
    </source>
</evidence>
<keyword evidence="4" id="KW-1185">Reference proteome</keyword>
<name>A0A9N9EE72_9GLOM</name>
<dbReference type="InterPro" id="IPR008927">
    <property type="entry name" value="6-PGluconate_DH-like_C_sf"/>
</dbReference>
<dbReference type="InterPro" id="IPR013328">
    <property type="entry name" value="6PGD_dom2"/>
</dbReference>
<protein>
    <submittedName>
        <fullName evidence="3">4550_t:CDS:1</fullName>
    </submittedName>
</protein>
<dbReference type="SUPFAM" id="SSF48179">
    <property type="entry name" value="6-phosphogluconate dehydrogenase C-terminal domain-like"/>
    <property type="match status" value="1"/>
</dbReference>
<dbReference type="GO" id="GO:0006574">
    <property type="term" value="P:L-valine catabolic process"/>
    <property type="evidence" value="ECO:0007669"/>
    <property type="project" value="TreeGrafter"/>
</dbReference>
<proteinExistence type="predicted"/>
<keyword evidence="2" id="KW-0520">NAD</keyword>
<dbReference type="AlphaFoldDB" id="A0A9N9EE72"/>
<evidence type="ECO:0000313" key="4">
    <source>
        <dbReference type="Proteomes" id="UP000789831"/>
    </source>
</evidence>
<dbReference type="OrthoDB" id="435038at2759"/>
<reference evidence="3" key="1">
    <citation type="submission" date="2021-06" db="EMBL/GenBank/DDBJ databases">
        <authorList>
            <person name="Kallberg Y."/>
            <person name="Tangrot J."/>
            <person name="Rosling A."/>
        </authorList>
    </citation>
    <scope>NUCLEOTIDE SEQUENCE</scope>
    <source>
        <strain evidence="3">MT106</strain>
    </source>
</reference>
<comment type="caution">
    <text evidence="3">The sequence shown here is derived from an EMBL/GenBank/DDBJ whole genome shotgun (WGS) entry which is preliminary data.</text>
</comment>
<dbReference type="Proteomes" id="UP000789831">
    <property type="component" value="Unassembled WGS sequence"/>
</dbReference>
<evidence type="ECO:0000256" key="2">
    <source>
        <dbReference type="ARBA" id="ARBA00023027"/>
    </source>
</evidence>
<dbReference type="EMBL" id="CAJVPL010007574">
    <property type="protein sequence ID" value="CAG8670326.1"/>
    <property type="molecule type" value="Genomic_DNA"/>
</dbReference>